<name>A0A223EG74_9BACI</name>
<dbReference type="RefSeq" id="WP_063235274.1">
    <property type="nucleotide sequence ID" value="NZ_BCVO01000024.1"/>
</dbReference>
<evidence type="ECO:0000313" key="1">
    <source>
        <dbReference type="EMBL" id="ASS94231.1"/>
    </source>
</evidence>
<dbReference type="OrthoDB" id="2218409at2"/>
<dbReference type="InterPro" id="IPR017020">
    <property type="entry name" value="UCP033725"/>
</dbReference>
<accession>A0A223EG74</accession>
<sequence length="128" mass="15036">MIRKGEYTIYNGKEYRFIESKSKGFIELISNNKEDMNYGFIHYKDNIYTKVISLNEVEKLFLIHSFAKYKGELFGASNGGNGKILLSTPHLKLAERYGFKRTDKYLYSKKVNLDEVEIIEERKLFSLD</sequence>
<dbReference type="PIRSF" id="PIRSF033725">
    <property type="entry name" value="UCP033725"/>
    <property type="match status" value="1"/>
</dbReference>
<evidence type="ECO:0000313" key="2">
    <source>
        <dbReference type="Proteomes" id="UP000214618"/>
    </source>
</evidence>
<protein>
    <submittedName>
        <fullName evidence="1">Uncharacterized protein</fullName>
    </submittedName>
</protein>
<dbReference type="Proteomes" id="UP000214618">
    <property type="component" value="Chromosome"/>
</dbReference>
<dbReference type="AlphaFoldDB" id="A0A223EG74"/>
<gene>
    <name evidence="1" type="ORF">BS1321_09830</name>
</gene>
<dbReference type="EMBL" id="CP017704">
    <property type="protein sequence ID" value="ASS94231.1"/>
    <property type="molecule type" value="Genomic_DNA"/>
</dbReference>
<dbReference type="GeneID" id="56473034"/>
<proteinExistence type="predicted"/>
<organism evidence="1 2">
    <name type="scientific">Peribacillus simplex NBRC 15720 = DSM 1321</name>
    <dbReference type="NCBI Taxonomy" id="1349754"/>
    <lineage>
        <taxon>Bacteria</taxon>
        <taxon>Bacillati</taxon>
        <taxon>Bacillota</taxon>
        <taxon>Bacilli</taxon>
        <taxon>Bacillales</taxon>
        <taxon>Bacillaceae</taxon>
        <taxon>Peribacillus</taxon>
    </lineage>
</organism>
<reference evidence="1 2" key="1">
    <citation type="submission" date="2016-10" db="EMBL/GenBank/DDBJ databases">
        <title>The whole genome sequencing and assembly of Bacillus simplex DSM 1321 strain.</title>
        <authorList>
            <person name="Park M.-K."/>
            <person name="Lee Y.-J."/>
            <person name="Yi H."/>
            <person name="Bahn Y.-S."/>
            <person name="Kim J.F."/>
            <person name="Lee D.-W."/>
        </authorList>
    </citation>
    <scope>NUCLEOTIDE SEQUENCE [LARGE SCALE GENOMIC DNA]</scope>
    <source>
        <strain evidence="1 2">DSM 1321</strain>
    </source>
</reference>